<sequence>MGGTGSGTPGGWGPQDEENARNREQQQNRVDELSKIYDKNSPSQELTIDGQTIRQGSGGNRYTTRIFDSQNLTDSQIYNYAEQLAGQPLTKVKDGIYITKLEDGTAITLRNVSSSADKTGARWTVEIRNSPHLSQIENGLGRNAEIKFR</sequence>
<feature type="compositionally biased region" description="Gly residues" evidence="1">
    <location>
        <begin position="1"/>
        <end position="13"/>
    </location>
</feature>
<evidence type="ECO:0000313" key="2">
    <source>
        <dbReference type="EMBL" id="AWH89944.1"/>
    </source>
</evidence>
<accession>A0A2Y9U2M0</accession>
<dbReference type="Proteomes" id="UP000244908">
    <property type="component" value="Chromosome"/>
</dbReference>
<evidence type="ECO:0000256" key="1">
    <source>
        <dbReference type="SAM" id="MobiDB-lite"/>
    </source>
</evidence>
<protein>
    <submittedName>
        <fullName evidence="2">Uncharacterized protein</fullName>
    </submittedName>
</protein>
<dbReference type="KEGG" id="lpv:HYN51_00015"/>
<name>A0A2Y9U2M0_9GAMM</name>
<dbReference type="AlphaFoldDB" id="A0A2Y9U2M0"/>
<keyword evidence="3" id="KW-1185">Reference proteome</keyword>
<proteinExistence type="predicted"/>
<organism evidence="2 3">
    <name type="scientific">Limnobaculum parvum</name>
    <dbReference type="NCBI Taxonomy" id="2172103"/>
    <lineage>
        <taxon>Bacteria</taxon>
        <taxon>Pseudomonadati</taxon>
        <taxon>Pseudomonadota</taxon>
        <taxon>Gammaproteobacteria</taxon>
        <taxon>Enterobacterales</taxon>
        <taxon>Budviciaceae</taxon>
        <taxon>Limnobaculum</taxon>
    </lineage>
</organism>
<dbReference type="EMBL" id="CP029185">
    <property type="protein sequence ID" value="AWH89944.1"/>
    <property type="molecule type" value="Genomic_DNA"/>
</dbReference>
<dbReference type="OrthoDB" id="2664633at2"/>
<feature type="compositionally biased region" description="Basic and acidic residues" evidence="1">
    <location>
        <begin position="18"/>
        <end position="38"/>
    </location>
</feature>
<reference evidence="2 3" key="1">
    <citation type="journal article" date="2019" name="Int. J. Syst. Evol. Microbiol.">
        <title>Limnobaculum parvum gen. nov., sp. nov., isolated from a freshwater lake.</title>
        <authorList>
            <person name="Baek C."/>
            <person name="Shin S.K."/>
            <person name="Yi H."/>
        </authorList>
    </citation>
    <scope>NUCLEOTIDE SEQUENCE [LARGE SCALE GENOMIC DNA]</scope>
    <source>
        <strain evidence="2 3">HYN0051</strain>
    </source>
</reference>
<evidence type="ECO:0000313" key="3">
    <source>
        <dbReference type="Proteomes" id="UP000244908"/>
    </source>
</evidence>
<feature type="region of interest" description="Disordered" evidence="1">
    <location>
        <begin position="1"/>
        <end position="43"/>
    </location>
</feature>
<gene>
    <name evidence="2" type="ORF">HYN51_00015</name>
</gene>